<keyword evidence="4" id="KW-0963">Cytoplasm</keyword>
<keyword evidence="5" id="KW-0819">tRNA processing</keyword>
<organism evidence="11 12">
    <name type="scientific">Candidatus Collierbacteria bacterium CG1_02_44_10</name>
    <dbReference type="NCBI Taxonomy" id="1805087"/>
    <lineage>
        <taxon>Bacteria</taxon>
        <taxon>Candidatus Collieribacteriota</taxon>
    </lineage>
</organism>
<dbReference type="GO" id="GO:0002949">
    <property type="term" value="P:tRNA threonylcarbamoyladenosine modification"/>
    <property type="evidence" value="ECO:0007669"/>
    <property type="project" value="InterPro"/>
</dbReference>
<dbReference type="NCBIfam" id="TIGR00150">
    <property type="entry name" value="T6A_YjeE"/>
    <property type="match status" value="1"/>
</dbReference>
<dbReference type="EMBL" id="MNUK01000020">
    <property type="protein sequence ID" value="OIN92259.1"/>
    <property type="molecule type" value="Genomic_DNA"/>
</dbReference>
<evidence type="ECO:0000313" key="12">
    <source>
        <dbReference type="Proteomes" id="UP000182345"/>
    </source>
</evidence>
<evidence type="ECO:0000256" key="9">
    <source>
        <dbReference type="ARBA" id="ARBA00022842"/>
    </source>
</evidence>
<name>A0A1J4RYL6_9BACT</name>
<evidence type="ECO:0000256" key="7">
    <source>
        <dbReference type="ARBA" id="ARBA00022741"/>
    </source>
</evidence>
<dbReference type="AlphaFoldDB" id="A0A1J4RYL6"/>
<comment type="caution">
    <text evidence="11">The sequence shown here is derived from an EMBL/GenBank/DDBJ whole genome shotgun (WGS) entry which is preliminary data.</text>
</comment>
<dbReference type="Gene3D" id="3.40.50.300">
    <property type="entry name" value="P-loop containing nucleotide triphosphate hydrolases"/>
    <property type="match status" value="1"/>
</dbReference>
<proteinExistence type="inferred from homology"/>
<dbReference type="SUPFAM" id="SSF52540">
    <property type="entry name" value="P-loop containing nucleoside triphosphate hydrolases"/>
    <property type="match status" value="1"/>
</dbReference>
<dbReference type="GO" id="GO:0046872">
    <property type="term" value="F:metal ion binding"/>
    <property type="evidence" value="ECO:0007669"/>
    <property type="project" value="UniProtKB-KW"/>
</dbReference>
<comment type="similarity">
    <text evidence="2">Belongs to the TsaE family.</text>
</comment>
<evidence type="ECO:0000256" key="4">
    <source>
        <dbReference type="ARBA" id="ARBA00022490"/>
    </source>
</evidence>
<dbReference type="GO" id="GO:0005737">
    <property type="term" value="C:cytoplasm"/>
    <property type="evidence" value="ECO:0007669"/>
    <property type="project" value="UniProtKB-SubCell"/>
</dbReference>
<dbReference type="InterPro" id="IPR003442">
    <property type="entry name" value="T6A_TsaE"/>
</dbReference>
<evidence type="ECO:0000256" key="8">
    <source>
        <dbReference type="ARBA" id="ARBA00022840"/>
    </source>
</evidence>
<reference evidence="11 12" key="1">
    <citation type="journal article" date="2016" name="Environ. Microbiol.">
        <title>Genomic resolution of a cold subsurface aquifer community provides metabolic insights for novel microbes adapted to high CO concentrations.</title>
        <authorList>
            <person name="Probst A.J."/>
            <person name="Castelle C.J."/>
            <person name="Singh A."/>
            <person name="Brown C.T."/>
            <person name="Anantharaman K."/>
            <person name="Sharon I."/>
            <person name="Hug L.A."/>
            <person name="Burstein D."/>
            <person name="Emerson J.B."/>
            <person name="Thomas B.C."/>
            <person name="Banfield J.F."/>
        </authorList>
    </citation>
    <scope>NUCLEOTIDE SEQUENCE [LARGE SCALE GENOMIC DNA]</scope>
    <source>
        <strain evidence="11">CG1_02_44_10</strain>
    </source>
</reference>
<dbReference type="PANTHER" id="PTHR33540">
    <property type="entry name" value="TRNA THREONYLCARBAMOYLADENOSINE BIOSYNTHESIS PROTEIN TSAE"/>
    <property type="match status" value="1"/>
</dbReference>
<dbReference type="Proteomes" id="UP000182345">
    <property type="component" value="Unassembled WGS sequence"/>
</dbReference>
<evidence type="ECO:0000313" key="11">
    <source>
        <dbReference type="EMBL" id="OIN92259.1"/>
    </source>
</evidence>
<evidence type="ECO:0000256" key="5">
    <source>
        <dbReference type="ARBA" id="ARBA00022694"/>
    </source>
</evidence>
<gene>
    <name evidence="11" type="ORF">AUJ42_00650</name>
</gene>
<dbReference type="PANTHER" id="PTHR33540:SF2">
    <property type="entry name" value="TRNA THREONYLCARBAMOYLADENOSINE BIOSYNTHESIS PROTEIN TSAE"/>
    <property type="match status" value="1"/>
</dbReference>
<sequence length="145" mass="16622">MEQLFVSSSTEETQEIAAHLASGLDKGATICLYGDLAAGKTTFTQGFASFFKIPRLVSPTFIIMREYPITSHPVIKTLYHLDLYRLNSVQEIKAFDVEEIWTDPTNLLIIEWPDKFVDILPQKRVDVFFHATSENEREIKIIKNK</sequence>
<comment type="subcellular location">
    <subcellularLocation>
        <location evidence="1">Cytoplasm</location>
    </subcellularLocation>
</comment>
<evidence type="ECO:0000256" key="10">
    <source>
        <dbReference type="ARBA" id="ARBA00032441"/>
    </source>
</evidence>
<dbReference type="GO" id="GO:0005524">
    <property type="term" value="F:ATP binding"/>
    <property type="evidence" value="ECO:0007669"/>
    <property type="project" value="UniProtKB-KW"/>
</dbReference>
<dbReference type="Pfam" id="PF02367">
    <property type="entry name" value="TsaE"/>
    <property type="match status" value="1"/>
</dbReference>
<keyword evidence="7" id="KW-0547">Nucleotide-binding</keyword>
<dbReference type="GO" id="GO:0016740">
    <property type="term" value="F:transferase activity"/>
    <property type="evidence" value="ECO:0007669"/>
    <property type="project" value="UniProtKB-KW"/>
</dbReference>
<evidence type="ECO:0000256" key="6">
    <source>
        <dbReference type="ARBA" id="ARBA00022723"/>
    </source>
</evidence>
<keyword evidence="8" id="KW-0067">ATP-binding</keyword>
<dbReference type="InterPro" id="IPR027417">
    <property type="entry name" value="P-loop_NTPase"/>
</dbReference>
<protein>
    <recommendedName>
        <fullName evidence="3">tRNA threonylcarbamoyladenosine biosynthesis protein TsaE</fullName>
    </recommendedName>
    <alternativeName>
        <fullName evidence="10">t(6)A37 threonylcarbamoyladenosine biosynthesis protein TsaE</fullName>
    </alternativeName>
</protein>
<evidence type="ECO:0000256" key="1">
    <source>
        <dbReference type="ARBA" id="ARBA00004496"/>
    </source>
</evidence>
<keyword evidence="9" id="KW-0460">Magnesium</keyword>
<accession>A0A1J4RYL6</accession>
<keyword evidence="6" id="KW-0479">Metal-binding</keyword>
<keyword evidence="11" id="KW-0808">Transferase</keyword>
<evidence type="ECO:0000256" key="2">
    <source>
        <dbReference type="ARBA" id="ARBA00007599"/>
    </source>
</evidence>
<evidence type="ECO:0000256" key="3">
    <source>
        <dbReference type="ARBA" id="ARBA00019010"/>
    </source>
</evidence>